<keyword evidence="6" id="KW-0862">Zinc</keyword>
<dbReference type="Gene3D" id="3.30.160.60">
    <property type="entry name" value="Classic Zinc Finger"/>
    <property type="match status" value="2"/>
</dbReference>
<dbReference type="Gene3D" id="3.90.79.10">
    <property type="entry name" value="Nucleoside Triphosphate Pyrophosphohydrolase"/>
    <property type="match status" value="1"/>
</dbReference>
<keyword evidence="4 9" id="KW-0863">Zinc-finger</keyword>
<evidence type="ECO:0000256" key="4">
    <source>
        <dbReference type="ARBA" id="ARBA00022771"/>
    </source>
</evidence>
<evidence type="ECO:0000256" key="11">
    <source>
        <dbReference type="SAM" id="MobiDB-lite"/>
    </source>
</evidence>
<dbReference type="InterPro" id="IPR013087">
    <property type="entry name" value="Znf_C2H2_type"/>
</dbReference>
<name>A0A0C9N481_9FUNG</name>
<feature type="region of interest" description="Disordered" evidence="11">
    <location>
        <begin position="1"/>
        <end position="55"/>
    </location>
</feature>
<dbReference type="GO" id="GO:0005739">
    <property type="term" value="C:mitochondrion"/>
    <property type="evidence" value="ECO:0007669"/>
    <property type="project" value="TreeGrafter"/>
</dbReference>
<feature type="compositionally biased region" description="Polar residues" evidence="11">
    <location>
        <begin position="1"/>
        <end position="17"/>
    </location>
</feature>
<feature type="compositionally biased region" description="Polar residues" evidence="11">
    <location>
        <begin position="38"/>
        <end position="48"/>
    </location>
</feature>
<dbReference type="PROSITE" id="PS00028">
    <property type="entry name" value="ZINC_FINGER_C2H2_1"/>
    <property type="match status" value="1"/>
</dbReference>
<evidence type="ECO:0000256" key="5">
    <source>
        <dbReference type="ARBA" id="ARBA00022801"/>
    </source>
</evidence>
<dbReference type="STRING" id="91626.A0A0C9N481"/>
<evidence type="ECO:0000256" key="10">
    <source>
        <dbReference type="SAM" id="Coils"/>
    </source>
</evidence>
<keyword evidence="5" id="KW-0378">Hydrolase</keyword>
<proteinExistence type="predicted"/>
<feature type="compositionally biased region" description="Low complexity" evidence="11">
    <location>
        <begin position="215"/>
        <end position="236"/>
    </location>
</feature>
<feature type="region of interest" description="Disordered" evidence="11">
    <location>
        <begin position="332"/>
        <end position="362"/>
    </location>
</feature>
<feature type="compositionally biased region" description="Basic residues" evidence="11">
    <location>
        <begin position="111"/>
        <end position="133"/>
    </location>
</feature>
<dbReference type="OrthoDB" id="1695362at2759"/>
<gene>
    <name evidence="14" type="ORF">MAM1_0264d08910</name>
</gene>
<dbReference type="GO" id="GO:0016818">
    <property type="term" value="F:hydrolase activity, acting on acid anhydrides, in phosphorus-containing anhydrides"/>
    <property type="evidence" value="ECO:0007669"/>
    <property type="project" value="InterPro"/>
</dbReference>
<keyword evidence="15" id="KW-1185">Reference proteome</keyword>
<dbReference type="InterPro" id="IPR036236">
    <property type="entry name" value="Znf_C2H2_sf"/>
</dbReference>
<evidence type="ECO:0000256" key="6">
    <source>
        <dbReference type="ARBA" id="ARBA00022833"/>
    </source>
</evidence>
<dbReference type="InterPro" id="IPR015797">
    <property type="entry name" value="NUDIX_hydrolase-like_dom_sf"/>
</dbReference>
<organism evidence="14">
    <name type="scientific">Mucor ambiguus</name>
    <dbReference type="NCBI Taxonomy" id="91626"/>
    <lineage>
        <taxon>Eukaryota</taxon>
        <taxon>Fungi</taxon>
        <taxon>Fungi incertae sedis</taxon>
        <taxon>Mucoromycota</taxon>
        <taxon>Mucoromycotina</taxon>
        <taxon>Mucoromycetes</taxon>
        <taxon>Mucorales</taxon>
        <taxon>Mucorineae</taxon>
        <taxon>Mucoraceae</taxon>
        <taxon>Mucor</taxon>
    </lineage>
</organism>
<sequence>MSTADLQSHNERFNQSMLPAVAASASSSFMREEDDLYNQDNKSETSSKGGNGKSKMFQCTGYGECRMVFTRSEHLARHMRKHTGEKPFQCVVPGCERMFSRFDNMMQHTQTHNKARGPRRTKTTSTKVKRGGKKSGNNLSRRASSSSSDYDEYGPLPSPPPSRRGSSNNIIKENQIILPNPKYLEVDEDMDELMTSEDDDDDYEFYQNATKTITSTSRFPDSPASSSDSSLRHNSSTTTSKLSQRRRSAPQVRYQPYPYNNTCSEKQSSLPRESIPRRNSVLSELATYLVDHPDQSPESYLTKFHNQEMQLQQQPLPPRLPTRRLSIQDLSNPIETLDDNSKQQGKPERKHQQQELEQHRQDGVDLTEDEFQAIQGFGQFYKSAITFPRNLIFVPAIDPTTTASGHKSAADLHYFRTHKAVNTTLTHVMHLFEEKNKYPPVPVGSPLPIKANGAIVVNRPDQQTAASIRSLPLYLQDYESDNEEEELIGISEKKVAQKKQINQENIAKAGGGGGEDNEDEYHTTTESSIFDNTSSDSNAYNVVHLVHEENQRLRQQILLEREQNEKHRLAKDHYEQELVLAKQYIKSLQRTTDRFQRMLTSGLGTAHSHTVKRLRRQSTGAYINDVASTLPATAMTISYEHKLQILLNEIEAMEQDEMESTKRMILQKDECDRLMLTRSMSTAAQRPLIRPSASLIIAAPTPGDGVKGGSNYRVLMVKRNARSSFINAHVYPGGIVDTADHYSNWSNDASTTESEGKVLTNKICAIRETFEESGLLLSHPPANTIKALDANVWRHKVHNDAHQFKVMCDTYSIRPAVDKLIPFSNWITPAQEKKRYDTMFFLTVLEEFKTKQEQDLHLNVVSADGKETVLFDWLKPEEALIKKQNKEVVMIPPQWYSLSLMSQVKDYRDLVSQAGVEAFRTKSNQVIKILPQANPSAPESKEANDGYLFYLAYPGDEEYQSTEYLSKKGNRHRLYIKGRMEDFRLERNMNVSDIIKVNSSNL</sequence>
<dbReference type="InterPro" id="IPR039121">
    <property type="entry name" value="NUDT19"/>
</dbReference>
<feature type="region of interest" description="Disordered" evidence="11">
    <location>
        <begin position="505"/>
        <end position="535"/>
    </location>
</feature>
<evidence type="ECO:0000259" key="13">
    <source>
        <dbReference type="PROSITE" id="PS51462"/>
    </source>
</evidence>
<feature type="domain" description="C2H2-type" evidence="12">
    <location>
        <begin position="57"/>
        <end position="87"/>
    </location>
</feature>
<dbReference type="SUPFAM" id="SSF55811">
    <property type="entry name" value="Nudix"/>
    <property type="match status" value="1"/>
</dbReference>
<protein>
    <submittedName>
        <fullName evidence="14">Nucleoside diphosphate-linked moiety X motif 19, mitochondrial isoform X2</fullName>
    </submittedName>
</protein>
<evidence type="ECO:0000256" key="2">
    <source>
        <dbReference type="ARBA" id="ARBA00001946"/>
    </source>
</evidence>
<dbReference type="PROSITE" id="PS50157">
    <property type="entry name" value="ZINC_FINGER_C2H2_2"/>
    <property type="match status" value="2"/>
</dbReference>
<evidence type="ECO:0000256" key="8">
    <source>
        <dbReference type="ARBA" id="ARBA00023211"/>
    </source>
</evidence>
<dbReference type="EMBL" id="DF836553">
    <property type="protein sequence ID" value="GAN09383.1"/>
    <property type="molecule type" value="Genomic_DNA"/>
</dbReference>
<dbReference type="PANTHER" id="PTHR12318">
    <property type="entry name" value="TESTOSTERONE-REGULATED PROTEIN RP2"/>
    <property type="match status" value="1"/>
</dbReference>
<dbReference type="CDD" id="cd18870">
    <property type="entry name" value="NUDIX_AcylCoAdiphos_Nudt19"/>
    <property type="match status" value="1"/>
</dbReference>
<evidence type="ECO:0000256" key="3">
    <source>
        <dbReference type="ARBA" id="ARBA00022723"/>
    </source>
</evidence>
<feature type="coiled-coil region" evidence="10">
    <location>
        <begin position="636"/>
        <end position="663"/>
    </location>
</feature>
<evidence type="ECO:0000313" key="15">
    <source>
        <dbReference type="Proteomes" id="UP000053815"/>
    </source>
</evidence>
<dbReference type="GO" id="GO:0008270">
    <property type="term" value="F:zinc ion binding"/>
    <property type="evidence" value="ECO:0007669"/>
    <property type="project" value="UniProtKB-KW"/>
</dbReference>
<feature type="compositionally biased region" description="Basic and acidic residues" evidence="11">
    <location>
        <begin position="339"/>
        <end position="362"/>
    </location>
</feature>
<reference evidence="14" key="1">
    <citation type="submission" date="2014-09" db="EMBL/GenBank/DDBJ databases">
        <title>Draft genome sequence of an oleaginous Mucoromycotina fungus Mucor ambiguus NBRC6742.</title>
        <authorList>
            <person name="Takeda I."/>
            <person name="Yamane N."/>
            <person name="Morita T."/>
            <person name="Tamano K."/>
            <person name="Machida M."/>
            <person name="Baker S."/>
            <person name="Koike H."/>
        </authorList>
    </citation>
    <scope>NUCLEOTIDE SEQUENCE</scope>
    <source>
        <strain evidence="14">NBRC 6742</strain>
    </source>
</reference>
<feature type="domain" description="Nudix hydrolase" evidence="13">
    <location>
        <begin position="688"/>
        <end position="896"/>
    </location>
</feature>
<dbReference type="PROSITE" id="PS51462">
    <property type="entry name" value="NUDIX"/>
    <property type="match status" value="1"/>
</dbReference>
<feature type="compositionally biased region" description="Polar residues" evidence="11">
    <location>
        <begin position="524"/>
        <end position="535"/>
    </location>
</feature>
<evidence type="ECO:0000256" key="7">
    <source>
        <dbReference type="ARBA" id="ARBA00022842"/>
    </source>
</evidence>
<evidence type="ECO:0000259" key="12">
    <source>
        <dbReference type="PROSITE" id="PS50157"/>
    </source>
</evidence>
<evidence type="ECO:0000313" key="14">
    <source>
        <dbReference type="EMBL" id="GAN09383.1"/>
    </source>
</evidence>
<keyword evidence="8" id="KW-0464">Manganese</keyword>
<dbReference type="Pfam" id="PF00096">
    <property type="entry name" value="zf-C2H2"/>
    <property type="match status" value="1"/>
</dbReference>
<feature type="compositionally biased region" description="Polar residues" evidence="11">
    <location>
        <begin position="258"/>
        <end position="271"/>
    </location>
</feature>
<dbReference type="SUPFAM" id="SSF57667">
    <property type="entry name" value="beta-beta-alpha zinc fingers"/>
    <property type="match status" value="1"/>
</dbReference>
<evidence type="ECO:0000256" key="1">
    <source>
        <dbReference type="ARBA" id="ARBA00001936"/>
    </source>
</evidence>
<dbReference type="AlphaFoldDB" id="A0A0C9N481"/>
<evidence type="ECO:0000256" key="9">
    <source>
        <dbReference type="PROSITE-ProRule" id="PRU00042"/>
    </source>
</evidence>
<feature type="region of interest" description="Disordered" evidence="11">
    <location>
        <begin position="214"/>
        <end position="275"/>
    </location>
</feature>
<dbReference type="FunFam" id="3.30.160.60:FF:002343">
    <property type="entry name" value="Zinc finger protein 33A"/>
    <property type="match status" value="1"/>
</dbReference>
<feature type="region of interest" description="Disordered" evidence="11">
    <location>
        <begin position="109"/>
        <end position="174"/>
    </location>
</feature>
<keyword evidence="7" id="KW-0460">Magnesium</keyword>
<dbReference type="Proteomes" id="UP000053815">
    <property type="component" value="Unassembled WGS sequence"/>
</dbReference>
<dbReference type="PANTHER" id="PTHR12318:SF0">
    <property type="entry name" value="ACYL-COENZYME A DIPHOSPHATASE NUDT19"/>
    <property type="match status" value="1"/>
</dbReference>
<keyword evidence="3" id="KW-0479">Metal-binding</keyword>
<dbReference type="SMART" id="SM00355">
    <property type="entry name" value="ZnF_C2H2"/>
    <property type="match status" value="2"/>
</dbReference>
<comment type="cofactor">
    <cofactor evidence="2">
        <name>Mg(2+)</name>
        <dbReference type="ChEBI" id="CHEBI:18420"/>
    </cofactor>
</comment>
<keyword evidence="10" id="KW-0175">Coiled coil</keyword>
<accession>A0A0C9N481</accession>
<comment type="cofactor">
    <cofactor evidence="1">
        <name>Mn(2+)</name>
        <dbReference type="ChEBI" id="CHEBI:29035"/>
    </cofactor>
</comment>
<dbReference type="InterPro" id="IPR000086">
    <property type="entry name" value="NUDIX_hydrolase_dom"/>
</dbReference>
<feature type="domain" description="C2H2-type" evidence="12">
    <location>
        <begin position="88"/>
        <end position="117"/>
    </location>
</feature>